<accession>A0A0R3WGJ3</accession>
<dbReference type="STRING" id="60517.A0A0R3WGJ3"/>
<evidence type="ECO:0000256" key="5">
    <source>
        <dbReference type="ARBA" id="ARBA00022840"/>
    </source>
</evidence>
<dbReference type="WBParaSite" id="TASK_0000998601-mRNA-1">
    <property type="protein sequence ID" value="TASK_0000998601-mRNA-1"/>
    <property type="gene ID" value="TASK_0000998601"/>
</dbReference>
<keyword evidence="8" id="KW-1185">Reference proteome</keyword>
<dbReference type="PROSITE" id="PS50011">
    <property type="entry name" value="PROTEIN_KINASE_DOM"/>
    <property type="match status" value="1"/>
</dbReference>
<keyword evidence="3" id="KW-0547">Nucleotide-binding</keyword>
<dbReference type="Gene3D" id="1.10.510.10">
    <property type="entry name" value="Transferase(Phosphotransferase) domain 1"/>
    <property type="match status" value="1"/>
</dbReference>
<organism evidence="9">
    <name type="scientific">Taenia asiatica</name>
    <name type="common">Asian tapeworm</name>
    <dbReference type="NCBI Taxonomy" id="60517"/>
    <lineage>
        <taxon>Eukaryota</taxon>
        <taxon>Metazoa</taxon>
        <taxon>Spiralia</taxon>
        <taxon>Lophotrochozoa</taxon>
        <taxon>Platyhelminthes</taxon>
        <taxon>Cestoda</taxon>
        <taxon>Eucestoda</taxon>
        <taxon>Cyclophyllidea</taxon>
        <taxon>Taeniidae</taxon>
        <taxon>Taenia</taxon>
    </lineage>
</organism>
<evidence type="ECO:0000259" key="6">
    <source>
        <dbReference type="PROSITE" id="PS50011"/>
    </source>
</evidence>
<evidence type="ECO:0000256" key="1">
    <source>
        <dbReference type="ARBA" id="ARBA00022527"/>
    </source>
</evidence>
<dbReference type="AlphaFoldDB" id="A0A0R3WGJ3"/>
<dbReference type="InterPro" id="IPR011009">
    <property type="entry name" value="Kinase-like_dom_sf"/>
</dbReference>
<gene>
    <name evidence="7" type="ORF">TASK_LOCUS9987</name>
</gene>
<evidence type="ECO:0000313" key="9">
    <source>
        <dbReference type="WBParaSite" id="TASK_0000998601-mRNA-1"/>
    </source>
</evidence>
<keyword evidence="2" id="KW-0808">Transferase</keyword>
<evidence type="ECO:0000313" key="7">
    <source>
        <dbReference type="EMBL" id="VDK47170.1"/>
    </source>
</evidence>
<dbReference type="Pfam" id="PF00069">
    <property type="entry name" value="Pkinase"/>
    <property type="match status" value="1"/>
</dbReference>
<dbReference type="InterPro" id="IPR000719">
    <property type="entry name" value="Prot_kinase_dom"/>
</dbReference>
<dbReference type="GO" id="GO:0005524">
    <property type="term" value="F:ATP binding"/>
    <property type="evidence" value="ECO:0007669"/>
    <property type="project" value="UniProtKB-KW"/>
</dbReference>
<evidence type="ECO:0000313" key="8">
    <source>
        <dbReference type="Proteomes" id="UP000282613"/>
    </source>
</evidence>
<dbReference type="PANTHER" id="PTHR24351">
    <property type="entry name" value="RIBOSOMAL PROTEIN S6 KINASE"/>
    <property type="match status" value="1"/>
</dbReference>
<dbReference type="EMBL" id="UYRS01019896">
    <property type="protein sequence ID" value="VDK47170.1"/>
    <property type="molecule type" value="Genomic_DNA"/>
</dbReference>
<keyword evidence="1" id="KW-0723">Serine/threonine-protein kinase</keyword>
<sequence>MQTGKFGVVKFISRGSYSFVYEVVCTQGCDDTKVTITCALMRFYFSAVRCALREHRILVRLARREEQSPFLATLFQSFLIRGAPALVLLKGSGFNLRDPISYVGLLGEKHARFYSCEITNFTGTPFYMAPEVKKGVEITIRADVRSLGILVAYIMYGHATAQDWLHSCRFTTGRLPNVSVPLRKFFNACLTYNHNKRVDIDGVKRLEFFKHVDWEEVEKFDPVSYDPMLLAAVSDRNMPLITKQRGNIRDKHGVFRVMLLSPECKEPVRVGLTAKRIDELFADFDFINPRLLQSSHGFNEKQAVGVDELASLNLKQCEVEDVALTMGHSE</sequence>
<dbReference type="SUPFAM" id="SSF56112">
    <property type="entry name" value="Protein kinase-like (PK-like)"/>
    <property type="match status" value="1"/>
</dbReference>
<dbReference type="OrthoDB" id="5951975at2759"/>
<reference evidence="9" key="1">
    <citation type="submission" date="2017-02" db="UniProtKB">
        <authorList>
            <consortium name="WormBaseParasite"/>
        </authorList>
    </citation>
    <scope>IDENTIFICATION</scope>
</reference>
<name>A0A0R3WGJ3_TAEAS</name>
<evidence type="ECO:0000256" key="2">
    <source>
        <dbReference type="ARBA" id="ARBA00022679"/>
    </source>
</evidence>
<protein>
    <submittedName>
        <fullName evidence="9">Protein kinase domain-containing protein</fullName>
    </submittedName>
</protein>
<keyword evidence="4" id="KW-0418">Kinase</keyword>
<evidence type="ECO:0000256" key="4">
    <source>
        <dbReference type="ARBA" id="ARBA00022777"/>
    </source>
</evidence>
<keyword evidence="5" id="KW-0067">ATP-binding</keyword>
<evidence type="ECO:0000256" key="3">
    <source>
        <dbReference type="ARBA" id="ARBA00022741"/>
    </source>
</evidence>
<dbReference type="SMART" id="SM00220">
    <property type="entry name" value="S_TKc"/>
    <property type="match status" value="1"/>
</dbReference>
<dbReference type="Proteomes" id="UP000282613">
    <property type="component" value="Unassembled WGS sequence"/>
</dbReference>
<feature type="domain" description="Protein kinase" evidence="6">
    <location>
        <begin position="1"/>
        <end position="209"/>
    </location>
</feature>
<proteinExistence type="predicted"/>
<dbReference type="GO" id="GO:0004674">
    <property type="term" value="F:protein serine/threonine kinase activity"/>
    <property type="evidence" value="ECO:0007669"/>
    <property type="project" value="UniProtKB-KW"/>
</dbReference>
<reference evidence="7 8" key="2">
    <citation type="submission" date="2018-11" db="EMBL/GenBank/DDBJ databases">
        <authorList>
            <consortium name="Pathogen Informatics"/>
        </authorList>
    </citation>
    <scope>NUCLEOTIDE SEQUENCE [LARGE SCALE GENOMIC DNA]</scope>
</reference>